<evidence type="ECO:0000256" key="3">
    <source>
        <dbReference type="PIRSR" id="PIRSR005604-1"/>
    </source>
</evidence>
<evidence type="ECO:0000313" key="7">
    <source>
        <dbReference type="Proteomes" id="UP000030748"/>
    </source>
</evidence>
<dbReference type="STRING" id="4155.A0A022QHS9"/>
<keyword evidence="7" id="KW-1185">Reference proteome</keyword>
<dbReference type="eggNOG" id="ENOG502SJNA">
    <property type="taxonomic scope" value="Eukaryota"/>
</dbReference>
<dbReference type="Gene3D" id="2.60.120.200">
    <property type="match status" value="1"/>
</dbReference>
<dbReference type="GO" id="GO:0016762">
    <property type="term" value="F:xyloglucan:xyloglucosyl transferase activity"/>
    <property type="evidence" value="ECO:0007669"/>
    <property type="project" value="InterPro"/>
</dbReference>
<evidence type="ECO:0000313" key="6">
    <source>
        <dbReference type="EMBL" id="EYU26828.1"/>
    </source>
</evidence>
<dbReference type="PIRSF" id="PIRSF005604">
    <property type="entry name" value="XET"/>
    <property type="match status" value="1"/>
</dbReference>
<dbReference type="GO" id="GO:0004553">
    <property type="term" value="F:hydrolase activity, hydrolyzing O-glycosyl compounds"/>
    <property type="evidence" value="ECO:0007669"/>
    <property type="project" value="InterPro"/>
</dbReference>
<dbReference type="Pfam" id="PF00722">
    <property type="entry name" value="Glyco_hydro_16"/>
    <property type="match status" value="1"/>
</dbReference>
<proteinExistence type="predicted"/>
<protein>
    <recommendedName>
        <fullName evidence="5">GH16 domain-containing protein</fullName>
    </recommendedName>
</protein>
<evidence type="ECO:0000256" key="2">
    <source>
        <dbReference type="ARBA" id="ARBA00023295"/>
    </source>
</evidence>
<evidence type="ECO:0000256" key="4">
    <source>
        <dbReference type="SAM" id="SignalP"/>
    </source>
</evidence>
<feature type="non-terminal residue" evidence="6">
    <location>
        <position position="237"/>
    </location>
</feature>
<evidence type="ECO:0000256" key="1">
    <source>
        <dbReference type="ARBA" id="ARBA00022801"/>
    </source>
</evidence>
<dbReference type="GO" id="GO:0010411">
    <property type="term" value="P:xyloglucan metabolic process"/>
    <property type="evidence" value="ECO:0007669"/>
    <property type="project" value="InterPro"/>
</dbReference>
<dbReference type="InterPro" id="IPR016455">
    <property type="entry name" value="XTH"/>
</dbReference>
<dbReference type="PRINTS" id="PR00737">
    <property type="entry name" value="GLHYDRLASE16"/>
</dbReference>
<dbReference type="InterPro" id="IPR013320">
    <property type="entry name" value="ConA-like_dom_sf"/>
</dbReference>
<name>A0A022QHS9_ERYGU</name>
<feature type="active site" description="Proton donor" evidence="3">
    <location>
        <position position="108"/>
    </location>
</feature>
<dbReference type="Proteomes" id="UP000030748">
    <property type="component" value="Unassembled WGS sequence"/>
</dbReference>
<dbReference type="PROSITE" id="PS51762">
    <property type="entry name" value="GH16_2"/>
    <property type="match status" value="1"/>
</dbReference>
<organism evidence="6 7">
    <name type="scientific">Erythranthe guttata</name>
    <name type="common">Yellow monkey flower</name>
    <name type="synonym">Mimulus guttatus</name>
    <dbReference type="NCBI Taxonomy" id="4155"/>
    <lineage>
        <taxon>Eukaryota</taxon>
        <taxon>Viridiplantae</taxon>
        <taxon>Streptophyta</taxon>
        <taxon>Embryophyta</taxon>
        <taxon>Tracheophyta</taxon>
        <taxon>Spermatophyta</taxon>
        <taxon>Magnoliopsida</taxon>
        <taxon>eudicotyledons</taxon>
        <taxon>Gunneridae</taxon>
        <taxon>Pentapetalae</taxon>
        <taxon>asterids</taxon>
        <taxon>lamiids</taxon>
        <taxon>Lamiales</taxon>
        <taxon>Phrymaceae</taxon>
        <taxon>Erythranthe</taxon>
    </lineage>
</organism>
<dbReference type="PANTHER" id="PTHR31062">
    <property type="entry name" value="XYLOGLUCAN ENDOTRANSGLUCOSYLASE/HYDROLASE PROTEIN 8-RELATED"/>
    <property type="match status" value="1"/>
</dbReference>
<dbReference type="InterPro" id="IPR044791">
    <property type="entry name" value="Beta-glucanase/XTH"/>
</dbReference>
<keyword evidence="2" id="KW-0326">Glycosidase</keyword>
<dbReference type="EMBL" id="KI631588">
    <property type="protein sequence ID" value="EYU26828.1"/>
    <property type="molecule type" value="Genomic_DNA"/>
</dbReference>
<gene>
    <name evidence="6" type="ORF">MIMGU_mgv1a023662mg</name>
</gene>
<evidence type="ECO:0000259" key="5">
    <source>
        <dbReference type="PROSITE" id="PS51762"/>
    </source>
</evidence>
<dbReference type="InterPro" id="IPR008264">
    <property type="entry name" value="Beta_glucanase"/>
</dbReference>
<dbReference type="GO" id="GO:0042546">
    <property type="term" value="P:cell wall biogenesis"/>
    <property type="evidence" value="ECO:0007669"/>
    <property type="project" value="InterPro"/>
</dbReference>
<feature type="active site" description="Nucleophile" evidence="3">
    <location>
        <position position="104"/>
    </location>
</feature>
<feature type="chain" id="PRO_5001504080" description="GH16 domain-containing protein" evidence="4">
    <location>
        <begin position="21"/>
        <end position="237"/>
    </location>
</feature>
<dbReference type="InterPro" id="IPR000757">
    <property type="entry name" value="Beta-glucanase-like"/>
</dbReference>
<sequence>MAFLAVITIVLGVFFLQANAINNSFYEYYSYLWGNDHFSVDSQGTEVQLKLDKSSGAGFRSKLDYQFGMFHIRMKIPDKKTEGIVTSFYLTDLMDSMHPIDHIELNYEFIGTNGTMRTNIYDNDMGHRIQVFKLWFDPTQDYHTYEILWNNYQILYMVDGIPIRVFKNNTVEGVAYLTKPMHIEGTIWDDSTGSSGSVNWSNAPFIAHFQDFGFYACSGKGNNFSQCASEGRLWNQP</sequence>
<keyword evidence="1" id="KW-0378">Hydrolase</keyword>
<feature type="signal peptide" evidence="4">
    <location>
        <begin position="1"/>
        <end position="20"/>
    </location>
</feature>
<feature type="domain" description="GH16" evidence="5">
    <location>
        <begin position="19"/>
        <end position="209"/>
    </location>
</feature>
<reference evidence="6 7" key="1">
    <citation type="journal article" date="2013" name="Proc. Natl. Acad. Sci. U.S.A.">
        <title>Fine-scale variation in meiotic recombination in Mimulus inferred from population shotgun sequencing.</title>
        <authorList>
            <person name="Hellsten U."/>
            <person name="Wright K.M."/>
            <person name="Jenkins J."/>
            <person name="Shu S."/>
            <person name="Yuan Y."/>
            <person name="Wessler S.R."/>
            <person name="Schmutz J."/>
            <person name="Willis J.H."/>
            <person name="Rokhsar D.S."/>
        </authorList>
    </citation>
    <scope>NUCLEOTIDE SEQUENCE [LARGE SCALE GENOMIC DNA]</scope>
    <source>
        <strain evidence="7">cv. DUN x IM62</strain>
    </source>
</reference>
<dbReference type="AlphaFoldDB" id="A0A022QHS9"/>
<accession>A0A022QHS9</accession>
<keyword evidence="4" id="KW-0732">Signal</keyword>
<dbReference type="SUPFAM" id="SSF49899">
    <property type="entry name" value="Concanavalin A-like lectins/glucanases"/>
    <property type="match status" value="1"/>
</dbReference>